<name>A0A9X6U5J3_BACTU</name>
<evidence type="ECO:0000313" key="2">
    <source>
        <dbReference type="EMBL" id="PGZ04856.1"/>
    </source>
</evidence>
<dbReference type="RefSeq" id="WP_088011274.1">
    <property type="nucleotide sequence ID" value="NZ_JAUORE010000003.1"/>
</dbReference>
<evidence type="ECO:0000313" key="1">
    <source>
        <dbReference type="EMBL" id="PED16478.1"/>
    </source>
</evidence>
<gene>
    <name evidence="2" type="ORF">COE48_04475</name>
    <name evidence="1" type="ORF">CON01_01095</name>
</gene>
<evidence type="ECO:0000313" key="3">
    <source>
        <dbReference type="Proteomes" id="UP000220127"/>
    </source>
</evidence>
<organism evidence="1 3">
    <name type="scientific">Bacillus thuringiensis</name>
    <dbReference type="NCBI Taxonomy" id="1428"/>
    <lineage>
        <taxon>Bacteria</taxon>
        <taxon>Bacillati</taxon>
        <taxon>Bacillota</taxon>
        <taxon>Bacilli</taxon>
        <taxon>Bacillales</taxon>
        <taxon>Bacillaceae</taxon>
        <taxon>Bacillus</taxon>
        <taxon>Bacillus cereus group</taxon>
    </lineage>
</organism>
<comment type="caution">
    <text evidence="1">The sequence shown here is derived from an EMBL/GenBank/DDBJ whole genome shotgun (WGS) entry which is preliminary data.</text>
</comment>
<dbReference type="Proteomes" id="UP000220127">
    <property type="component" value="Unassembled WGS sequence"/>
</dbReference>
<protein>
    <submittedName>
        <fullName evidence="1">Uncharacterized protein</fullName>
    </submittedName>
</protein>
<accession>A0A9X6U5J3</accession>
<reference evidence="3 4" key="1">
    <citation type="submission" date="2017-09" db="EMBL/GenBank/DDBJ databases">
        <title>Large-scale bioinformatics analysis of Bacillus genomes uncovers conserved roles of natural products in bacterial physiology.</title>
        <authorList>
            <consortium name="Agbiome Team Llc"/>
            <person name="Bleich R.M."/>
            <person name="Grubbs K.J."/>
            <person name="Santa Maria K.C."/>
            <person name="Allen S.E."/>
            <person name="Farag S."/>
            <person name="Shank E.A."/>
            <person name="Bowers A."/>
        </authorList>
    </citation>
    <scope>NUCLEOTIDE SEQUENCE [LARGE SCALE GENOMIC DNA]</scope>
    <source>
        <strain evidence="2 4">AFS030179</strain>
        <strain evidence="1 3">AFS094940</strain>
    </source>
</reference>
<evidence type="ECO:0000313" key="4">
    <source>
        <dbReference type="Proteomes" id="UP000223445"/>
    </source>
</evidence>
<dbReference type="EMBL" id="NUPM01000005">
    <property type="protein sequence ID" value="PGZ04856.1"/>
    <property type="molecule type" value="Genomic_DNA"/>
</dbReference>
<sequence length="184" mass="21058">MGACSVDIHLRERQYQIVNLSDPNVIKWLIEYQDRVNPYFDTSTDNNYDVAGNAQHLNQELVAMYASLEKLIKDSNLDERQLTLIDLVSRGYGFTDIVELDIGFNYASNVQAALDTVYSTIAKTNDLQWKIHIHKSVLETDFKVCNKCETGYPLTNSFYAKNKKNKDGFENVCKKCRNASAKKK</sequence>
<dbReference type="Proteomes" id="UP000223445">
    <property type="component" value="Unassembled WGS sequence"/>
</dbReference>
<dbReference type="AlphaFoldDB" id="A0A9X6U5J3"/>
<proteinExistence type="predicted"/>
<dbReference type="EMBL" id="NVMD01000002">
    <property type="protein sequence ID" value="PED16478.1"/>
    <property type="molecule type" value="Genomic_DNA"/>
</dbReference>